<proteinExistence type="predicted"/>
<gene>
    <name evidence="3" type="ORF">SAMN02745108_02254</name>
    <name evidence="2" type="ORF">SAMN05720469_12018</name>
</gene>
<dbReference type="CDD" id="cd22347">
    <property type="entry name" value="PDDEXK_nuclease"/>
    <property type="match status" value="1"/>
</dbReference>
<keyword evidence="2" id="KW-0540">Nuclease</keyword>
<dbReference type="InterPro" id="IPR043005">
    <property type="entry name" value="MvaI_BcnI_rec"/>
</dbReference>
<accession>A0A1T4QDY0</accession>
<reference evidence="4" key="2">
    <citation type="submission" date="2016-11" db="EMBL/GenBank/DDBJ databases">
        <authorList>
            <person name="Varghese N."/>
            <person name="Submissions S."/>
        </authorList>
    </citation>
    <scope>NUCLEOTIDE SEQUENCE [LARGE SCALE GENOMIC DNA]</scope>
    <source>
        <strain evidence="4">UWOS</strain>
    </source>
</reference>
<evidence type="ECO:0000313" key="2">
    <source>
        <dbReference type="EMBL" id="SHK84304.1"/>
    </source>
</evidence>
<feature type="domain" description="MvaI/BcnI restriction endonuclease" evidence="1">
    <location>
        <begin position="174"/>
        <end position="399"/>
    </location>
</feature>
<dbReference type="Gene3D" id="3.30.70.3570">
    <property type="entry name" value="MvaI/BcnI restriction endonuclease, recognition domain"/>
    <property type="match status" value="1"/>
</dbReference>
<name>A0A1M6VSE3_9BACT</name>
<reference evidence="3 5" key="3">
    <citation type="submission" date="2017-02" db="EMBL/GenBank/DDBJ databases">
        <authorList>
            <person name="Peterson S.W."/>
        </authorList>
    </citation>
    <scope>NUCLEOTIDE SEQUENCE [LARGE SCALE GENOMIC DNA]</scope>
    <source>
        <strain evidence="3 5">ATCC 43854</strain>
    </source>
</reference>
<evidence type="ECO:0000259" key="1">
    <source>
        <dbReference type="Pfam" id="PF15515"/>
    </source>
</evidence>
<protein>
    <submittedName>
        <fullName evidence="2">MvaI/BcnI restriction endonuclease family protein</fullName>
    </submittedName>
</protein>
<dbReference type="STRING" id="28122.SAMN02745108_02254"/>
<evidence type="ECO:0000313" key="3">
    <source>
        <dbReference type="EMBL" id="SKA01905.1"/>
    </source>
</evidence>
<organism evidence="2 4">
    <name type="scientific">Fibrobacter intestinalis</name>
    <dbReference type="NCBI Taxonomy" id="28122"/>
    <lineage>
        <taxon>Bacteria</taxon>
        <taxon>Pseudomonadati</taxon>
        <taxon>Fibrobacterota</taxon>
        <taxon>Fibrobacteria</taxon>
        <taxon>Fibrobacterales</taxon>
        <taxon>Fibrobacteraceae</taxon>
        <taxon>Fibrobacter</taxon>
    </lineage>
</organism>
<dbReference type="Gene3D" id="3.40.210.20">
    <property type="entry name" value="MvaI/BcnI restriction endonuclease, catalytic domain"/>
    <property type="match status" value="1"/>
</dbReference>
<dbReference type="Proteomes" id="UP000190449">
    <property type="component" value="Unassembled WGS sequence"/>
</dbReference>
<keyword evidence="2" id="KW-0255">Endonuclease</keyword>
<keyword evidence="2" id="KW-0378">Hydrolase</keyword>
<keyword evidence="4" id="KW-1185">Reference proteome</keyword>
<dbReference type="AlphaFoldDB" id="A0A1M6VSE3"/>
<evidence type="ECO:0000313" key="4">
    <source>
        <dbReference type="Proteomes" id="UP000184275"/>
    </source>
</evidence>
<reference evidence="2" key="1">
    <citation type="submission" date="2016-11" db="EMBL/GenBank/DDBJ databases">
        <authorList>
            <person name="Jaros S."/>
            <person name="Januszkiewicz K."/>
            <person name="Wedrychowicz H."/>
        </authorList>
    </citation>
    <scope>NUCLEOTIDE SEQUENCE [LARGE SCALE GENOMIC DNA]</scope>
    <source>
        <strain evidence="2">UWOS</strain>
    </source>
</reference>
<dbReference type="Pfam" id="PF15515">
    <property type="entry name" value="MvaI_BcnI"/>
    <property type="match status" value="1"/>
</dbReference>
<dbReference type="RefSeq" id="WP_158222097.1">
    <property type="nucleotide sequence ID" value="NZ_FRAW01000020.1"/>
</dbReference>
<dbReference type="InterPro" id="IPR043004">
    <property type="entry name" value="MvaI_BcnI_cat"/>
</dbReference>
<dbReference type="Proteomes" id="UP000184275">
    <property type="component" value="Unassembled WGS sequence"/>
</dbReference>
<dbReference type="InterPro" id="IPR029127">
    <property type="entry name" value="MvaI_BcnI"/>
</dbReference>
<dbReference type="EMBL" id="FUWU01000046">
    <property type="protein sequence ID" value="SKA01905.1"/>
    <property type="molecule type" value="Genomic_DNA"/>
</dbReference>
<dbReference type="EMBL" id="FRAW01000020">
    <property type="protein sequence ID" value="SHK84304.1"/>
    <property type="molecule type" value="Genomic_DNA"/>
</dbReference>
<sequence>MIHMRSFNEFEKRNIEYLVNLNVDFTQVQVTATGLHKSILDATAPMRTYLREHRIHDYGLQKKGQDFKVSKPTVIHTGIKAIETRTSFYRPETKEGDPRLWIYKLKDFSEPNDIYAIIAQSPNQLHVVDLTKIDIQKFCETSEVNPLQELVFGLSEIRDSISIELLHKLFKFRNEWIDTDLSADTAIGRKIESLLGISMNASQLPDYKGIELKSFRDARPNIKKNLFCKVPDWDISKLKSAAEIVEKYGYNSNGIKSYRNTLYSKYPNSQNLRLNVNYLDALLEIEEDEILGNDFKKISDVAVWRLQTLHQQLLTKHHETFWIEVNSRKIENGKEQFMLNKIEHTRNPIVSQFDILLEQSLITVDLLLGRPKKDSLGLIKKGGDSVIFKIKKNATSLLFPESRIYNF</sequence>
<dbReference type="GO" id="GO:0004519">
    <property type="term" value="F:endonuclease activity"/>
    <property type="evidence" value="ECO:0007669"/>
    <property type="project" value="UniProtKB-KW"/>
</dbReference>
<evidence type="ECO:0000313" key="5">
    <source>
        <dbReference type="Proteomes" id="UP000190449"/>
    </source>
</evidence>
<accession>A0A1M6VSE3</accession>